<dbReference type="AlphaFoldDB" id="A0A9N7NU32"/>
<evidence type="ECO:0000313" key="2">
    <source>
        <dbReference type="Proteomes" id="UP001153555"/>
    </source>
</evidence>
<comment type="caution">
    <text evidence="1">The sequence shown here is derived from an EMBL/GenBank/DDBJ whole genome shotgun (WGS) entry which is preliminary data.</text>
</comment>
<gene>
    <name evidence="1" type="ORF">SHERM_04816</name>
</gene>
<sequence>MEFFHLSAVMEEKTKVPVKRVKYTEHLSLSTTVTRPTEYSVSVGEKSSPYETSVRTVRISVTDADATDSSGDEELGGVGRRRVRRYVHEIRIRPSGGGGYGAGDFLGPSDWDCWDSMLSGSNIAPDFWVGSSRWQAEDCFQDFGDVFGSDPLVALSGF</sequence>
<accession>A0A9N7NU32</accession>
<reference evidence="1" key="1">
    <citation type="submission" date="2019-12" db="EMBL/GenBank/DDBJ databases">
        <authorList>
            <person name="Scholes J."/>
        </authorList>
    </citation>
    <scope>NUCLEOTIDE SEQUENCE</scope>
</reference>
<dbReference type="EMBL" id="CACSLK010030875">
    <property type="protein sequence ID" value="CAA0838207.1"/>
    <property type="molecule type" value="Genomic_DNA"/>
</dbReference>
<keyword evidence="2" id="KW-1185">Reference proteome</keyword>
<dbReference type="Proteomes" id="UP001153555">
    <property type="component" value="Unassembled WGS sequence"/>
</dbReference>
<organism evidence="1 2">
    <name type="scientific">Striga hermonthica</name>
    <name type="common">Purple witchweed</name>
    <name type="synonym">Buchnera hermonthica</name>
    <dbReference type="NCBI Taxonomy" id="68872"/>
    <lineage>
        <taxon>Eukaryota</taxon>
        <taxon>Viridiplantae</taxon>
        <taxon>Streptophyta</taxon>
        <taxon>Embryophyta</taxon>
        <taxon>Tracheophyta</taxon>
        <taxon>Spermatophyta</taxon>
        <taxon>Magnoliopsida</taxon>
        <taxon>eudicotyledons</taxon>
        <taxon>Gunneridae</taxon>
        <taxon>Pentapetalae</taxon>
        <taxon>asterids</taxon>
        <taxon>lamiids</taxon>
        <taxon>Lamiales</taxon>
        <taxon>Orobanchaceae</taxon>
        <taxon>Buchnereae</taxon>
        <taxon>Striga</taxon>
    </lineage>
</organism>
<evidence type="ECO:0000313" key="1">
    <source>
        <dbReference type="EMBL" id="CAA0838207.1"/>
    </source>
</evidence>
<protein>
    <submittedName>
        <fullName evidence="1">Ethylene-responsive transcription factor CRF4</fullName>
    </submittedName>
</protein>
<proteinExistence type="predicted"/>
<name>A0A9N7NU32_STRHE</name>
<dbReference type="OrthoDB" id="10608330at2759"/>